<dbReference type="Proteomes" id="UP001500556">
    <property type="component" value="Unassembled WGS sequence"/>
</dbReference>
<dbReference type="InterPro" id="IPR011747">
    <property type="entry name" value="CHP02241"/>
</dbReference>
<protein>
    <recommendedName>
        <fullName evidence="3">Phage tail protein</fullName>
    </recommendedName>
</protein>
<organism evidence="1 2">
    <name type="scientific">Pedococcus ginsenosidimutans</name>
    <dbReference type="NCBI Taxonomy" id="490570"/>
    <lineage>
        <taxon>Bacteria</taxon>
        <taxon>Bacillati</taxon>
        <taxon>Actinomycetota</taxon>
        <taxon>Actinomycetes</taxon>
        <taxon>Micrococcales</taxon>
        <taxon>Intrasporangiaceae</taxon>
        <taxon>Pedococcus</taxon>
    </lineage>
</organism>
<dbReference type="PANTHER" id="PTHR38009">
    <property type="entry name" value="CONSERVED HYPOTHETICAL PHAGE TAIL PROTEIN"/>
    <property type="match status" value="1"/>
</dbReference>
<keyword evidence="2" id="KW-1185">Reference proteome</keyword>
<gene>
    <name evidence="1" type="ORF">GCM10025782_28730</name>
</gene>
<evidence type="ECO:0000313" key="1">
    <source>
        <dbReference type="EMBL" id="GAA4728218.1"/>
    </source>
</evidence>
<proteinExistence type="predicted"/>
<evidence type="ECO:0008006" key="3">
    <source>
        <dbReference type="Google" id="ProtNLM"/>
    </source>
</evidence>
<accession>A0ABP8YK42</accession>
<dbReference type="EMBL" id="BAABLO010000011">
    <property type="protein sequence ID" value="GAA4728218.1"/>
    <property type="molecule type" value="Genomic_DNA"/>
</dbReference>
<dbReference type="RefSeq" id="WP_345504355.1">
    <property type="nucleotide sequence ID" value="NZ_BAABLO010000011.1"/>
</dbReference>
<sequence>MPGTVHGPVAASSFLVEVGGLASAFFSRVELPEAVVTEVTHRSGGGLSPASHLEPGTSHHSHLVLSRSLTADLELWNWWKQARDGDIGMHREVVVRLLDGAGEPVMAWRFRGAFPAVHRLSPLDTTTRAPVMETVELAFDTMDAET</sequence>
<dbReference type="PANTHER" id="PTHR38009:SF1">
    <property type="entry name" value="CONSERVED HYPOTHETICAL PHAGE TAIL PROTEIN"/>
    <property type="match status" value="1"/>
</dbReference>
<dbReference type="Pfam" id="PF06841">
    <property type="entry name" value="Phage_T4_gp19"/>
    <property type="match status" value="1"/>
</dbReference>
<comment type="caution">
    <text evidence="1">The sequence shown here is derived from an EMBL/GenBank/DDBJ whole genome shotgun (WGS) entry which is preliminary data.</text>
</comment>
<dbReference type="NCBIfam" id="TIGR02241">
    <property type="entry name" value="conserved hypothetical phage tail region protein"/>
    <property type="match status" value="1"/>
</dbReference>
<name>A0ABP8YK42_9MICO</name>
<evidence type="ECO:0000313" key="2">
    <source>
        <dbReference type="Proteomes" id="UP001500556"/>
    </source>
</evidence>
<dbReference type="InterPro" id="IPR010667">
    <property type="entry name" value="Phage_T4_Gp19"/>
</dbReference>
<reference evidence="2" key="1">
    <citation type="journal article" date="2019" name="Int. J. Syst. Evol. Microbiol.">
        <title>The Global Catalogue of Microorganisms (GCM) 10K type strain sequencing project: providing services to taxonomists for standard genome sequencing and annotation.</title>
        <authorList>
            <consortium name="The Broad Institute Genomics Platform"/>
            <consortium name="The Broad Institute Genome Sequencing Center for Infectious Disease"/>
            <person name="Wu L."/>
            <person name="Ma J."/>
        </authorList>
    </citation>
    <scope>NUCLEOTIDE SEQUENCE [LARGE SCALE GENOMIC DNA]</scope>
    <source>
        <strain evidence="2">JCM 18961</strain>
    </source>
</reference>